<name>A0A1L0BHX1_9ASCO</name>
<accession>A0A1L0BHX1</accession>
<proteinExistence type="predicted"/>
<reference evidence="1 2" key="1">
    <citation type="submission" date="2016-10" db="EMBL/GenBank/DDBJ databases">
        <authorList>
            <person name="de Groot N.N."/>
        </authorList>
    </citation>
    <scope>NUCLEOTIDE SEQUENCE [LARGE SCALE GENOMIC DNA]</scope>
    <source>
        <strain evidence="1 2">PYCC 4715</strain>
    </source>
</reference>
<gene>
    <name evidence="1" type="ORF">SAMEA4029009_CIC11G00000002518</name>
</gene>
<protein>
    <submittedName>
        <fullName evidence="1">CIC11C00000002518</fullName>
    </submittedName>
</protein>
<evidence type="ECO:0000313" key="2">
    <source>
        <dbReference type="Proteomes" id="UP000182259"/>
    </source>
</evidence>
<dbReference type="EMBL" id="LT635764">
    <property type="protein sequence ID" value="SGZ50715.1"/>
    <property type="molecule type" value="Genomic_DNA"/>
</dbReference>
<evidence type="ECO:0000313" key="1">
    <source>
        <dbReference type="EMBL" id="SGZ50715.1"/>
    </source>
</evidence>
<dbReference type="AlphaFoldDB" id="A0A1L0BHX1"/>
<dbReference type="Proteomes" id="UP000182259">
    <property type="component" value="Chromosome I"/>
</dbReference>
<sequence>MSTWKSLKKSLSWALPTPQDITSMEVRTPSARIIKLKSSSTLLNVDLTNCNAYITNAKPPAPPSAIAYEKILTPSQNSTVSSALTSNTLPSTMSTAHYVSAVTSVSTLLGDQPDNTHAANCSLIVQPPDPVPSTDNDSFQMTGKKYRRSLYRSMSDYCRNVRSLVARISLQPRTAKDGGSINSRNSHDSSDSIDTLAREYLEFLAASNEFLDYDISFGAFFYVWETPSSTSFNAGDKTPTCYRQSPKLCTVPNSKMPAFNPKKVNAFGKMRSSHVHRKLARRFSLATKEVRF</sequence>
<organism evidence="1 2">
    <name type="scientific">Sungouiella intermedia</name>
    <dbReference type="NCBI Taxonomy" id="45354"/>
    <lineage>
        <taxon>Eukaryota</taxon>
        <taxon>Fungi</taxon>
        <taxon>Dikarya</taxon>
        <taxon>Ascomycota</taxon>
        <taxon>Saccharomycotina</taxon>
        <taxon>Pichiomycetes</taxon>
        <taxon>Metschnikowiaceae</taxon>
        <taxon>Sungouiella</taxon>
    </lineage>
</organism>